<evidence type="ECO:0000256" key="1">
    <source>
        <dbReference type="ARBA" id="ARBA00002355"/>
    </source>
</evidence>
<dbReference type="Proteomes" id="UP000250266">
    <property type="component" value="Unassembled WGS sequence"/>
</dbReference>
<accession>A0A8E2E6M2</accession>
<dbReference type="SUPFAM" id="SSF48371">
    <property type="entry name" value="ARM repeat"/>
    <property type="match status" value="1"/>
</dbReference>
<feature type="region of interest" description="Disordered" evidence="6">
    <location>
        <begin position="1"/>
        <end position="35"/>
    </location>
</feature>
<keyword evidence="9" id="KW-1185">Reference proteome</keyword>
<keyword evidence="4 5" id="KW-0539">Nucleus</keyword>
<gene>
    <name evidence="8" type="ORF">K432DRAFT_357317</name>
</gene>
<dbReference type="PANTHER" id="PTHR16056:SF2">
    <property type="entry name" value="TESTIS-EXPRESSED PROTEIN 10"/>
    <property type="match status" value="1"/>
</dbReference>
<evidence type="ECO:0000256" key="5">
    <source>
        <dbReference type="RuleBase" id="RU368021"/>
    </source>
</evidence>
<proteinExistence type="inferred from homology"/>
<dbReference type="Gene3D" id="1.25.10.10">
    <property type="entry name" value="Leucine-rich Repeat Variant"/>
    <property type="match status" value="1"/>
</dbReference>
<name>A0A8E2E6M2_9PEZI</name>
<evidence type="ECO:0000256" key="4">
    <source>
        <dbReference type="ARBA" id="ARBA00023242"/>
    </source>
</evidence>
<dbReference type="PANTHER" id="PTHR16056">
    <property type="entry name" value="REGULATOR OF MICROTUBULE DYNAMICS PROTEIN"/>
    <property type="match status" value="1"/>
</dbReference>
<dbReference type="GO" id="GO:0006364">
    <property type="term" value="P:rRNA processing"/>
    <property type="evidence" value="ECO:0007669"/>
    <property type="project" value="UniProtKB-UniRule"/>
</dbReference>
<dbReference type="GO" id="GO:0005634">
    <property type="term" value="C:nucleus"/>
    <property type="evidence" value="ECO:0007669"/>
    <property type="project" value="UniProtKB-SubCell"/>
</dbReference>
<dbReference type="EMBL" id="KV745078">
    <property type="protein sequence ID" value="OCK78146.1"/>
    <property type="molecule type" value="Genomic_DNA"/>
</dbReference>
<feature type="compositionally biased region" description="Basic residues" evidence="6">
    <location>
        <begin position="18"/>
        <end position="27"/>
    </location>
</feature>
<dbReference type="Pfam" id="PF12333">
    <property type="entry name" value="Ipi1_N"/>
    <property type="match status" value="1"/>
</dbReference>
<comment type="function">
    <text evidence="1 5">Component of the RIX1 complex required for processing of ITS2 sequences from 35S pre-rRNA.</text>
</comment>
<evidence type="ECO:0000259" key="7">
    <source>
        <dbReference type="Pfam" id="PF12333"/>
    </source>
</evidence>
<evidence type="ECO:0000256" key="3">
    <source>
        <dbReference type="ARBA" id="ARBA00006427"/>
    </source>
</evidence>
<evidence type="ECO:0000313" key="9">
    <source>
        <dbReference type="Proteomes" id="UP000250266"/>
    </source>
</evidence>
<evidence type="ECO:0000256" key="6">
    <source>
        <dbReference type="SAM" id="MobiDB-lite"/>
    </source>
</evidence>
<organism evidence="8 9">
    <name type="scientific">Lepidopterella palustris CBS 459.81</name>
    <dbReference type="NCBI Taxonomy" id="1314670"/>
    <lineage>
        <taxon>Eukaryota</taxon>
        <taxon>Fungi</taxon>
        <taxon>Dikarya</taxon>
        <taxon>Ascomycota</taxon>
        <taxon>Pezizomycotina</taxon>
        <taxon>Dothideomycetes</taxon>
        <taxon>Pleosporomycetidae</taxon>
        <taxon>Mytilinidiales</taxon>
        <taxon>Argynnaceae</taxon>
        <taxon>Lepidopterella</taxon>
    </lineage>
</organism>
<keyword evidence="5" id="KW-0690">Ribosome biogenesis</keyword>
<feature type="compositionally biased region" description="Basic residues" evidence="6">
    <location>
        <begin position="1"/>
        <end position="11"/>
    </location>
</feature>
<dbReference type="InterPro" id="IPR011989">
    <property type="entry name" value="ARM-like"/>
</dbReference>
<dbReference type="GO" id="GO:0120330">
    <property type="term" value="C:rixosome complex"/>
    <property type="evidence" value="ECO:0007669"/>
    <property type="project" value="UniProtKB-UniRule"/>
</dbReference>
<keyword evidence="5" id="KW-0698">rRNA processing</keyword>
<evidence type="ECO:0000256" key="2">
    <source>
        <dbReference type="ARBA" id="ARBA00004123"/>
    </source>
</evidence>
<dbReference type="InterPro" id="IPR016024">
    <property type="entry name" value="ARM-type_fold"/>
</dbReference>
<feature type="domain" description="Pre-rRNA-processing protein Ipi1 N-terminal" evidence="7">
    <location>
        <begin position="132"/>
        <end position="230"/>
    </location>
</feature>
<comment type="subcellular location">
    <subcellularLocation>
        <location evidence="2 5">Nucleus</location>
    </subcellularLocation>
</comment>
<dbReference type="OrthoDB" id="361362at2759"/>
<dbReference type="InterPro" id="IPR024679">
    <property type="entry name" value="Ipi1_N"/>
</dbReference>
<sequence length="342" mass="37891">MGSSSKKKKEKKKDFQKPKLRVGKARPKPTNTTETSFKAKSIIIGQQSLTTTAPSVTDQFAHHLSLLKHKSDTQRRDSLAYLTSAINSTPPGSPLPQTGAVIIPEVQPLILDRSNGVREQLLKLLRSLPPAEVDSHADKLLLYMRAGMTHLAADIQLSSLDFLDWLLQDAGDEVVGCPGGWAKTLKCFLSVLRWQTDDTGKWSNPQTTLEKSGSESKLVVKQMTTLAAFLKVGIASPKEDQGQDITPNTFPLWHTHQHRLPKYSNAYRHLNLFGAPRDEDSEMYESREDRQRIFRKKAEAAIVAGSDEAKKAGGDTGRAAAQLRKVVMEAMADYSGVDDWDD</sequence>
<protein>
    <recommendedName>
        <fullName evidence="5">Pre-rRNA-processing protein</fullName>
    </recommendedName>
</protein>
<comment type="subunit">
    <text evidence="5">Component of the RIX1 complex.</text>
</comment>
<evidence type="ECO:0000313" key="8">
    <source>
        <dbReference type="EMBL" id="OCK78146.1"/>
    </source>
</evidence>
<reference evidence="8 9" key="1">
    <citation type="journal article" date="2016" name="Nat. Commun.">
        <title>Ectomycorrhizal ecology is imprinted in the genome of the dominant symbiotic fungus Cenococcum geophilum.</title>
        <authorList>
            <consortium name="DOE Joint Genome Institute"/>
            <person name="Peter M."/>
            <person name="Kohler A."/>
            <person name="Ohm R.A."/>
            <person name="Kuo A."/>
            <person name="Krutzmann J."/>
            <person name="Morin E."/>
            <person name="Arend M."/>
            <person name="Barry K.W."/>
            <person name="Binder M."/>
            <person name="Choi C."/>
            <person name="Clum A."/>
            <person name="Copeland A."/>
            <person name="Grisel N."/>
            <person name="Haridas S."/>
            <person name="Kipfer T."/>
            <person name="LaButti K."/>
            <person name="Lindquist E."/>
            <person name="Lipzen A."/>
            <person name="Maire R."/>
            <person name="Meier B."/>
            <person name="Mihaltcheva S."/>
            <person name="Molinier V."/>
            <person name="Murat C."/>
            <person name="Poggeler S."/>
            <person name="Quandt C.A."/>
            <person name="Sperisen C."/>
            <person name="Tritt A."/>
            <person name="Tisserant E."/>
            <person name="Crous P.W."/>
            <person name="Henrissat B."/>
            <person name="Nehls U."/>
            <person name="Egli S."/>
            <person name="Spatafora J.W."/>
            <person name="Grigoriev I.V."/>
            <person name="Martin F.M."/>
        </authorList>
    </citation>
    <scope>NUCLEOTIDE SEQUENCE [LARGE SCALE GENOMIC DNA]</scope>
    <source>
        <strain evidence="8 9">CBS 459.81</strain>
    </source>
</reference>
<dbReference type="AlphaFoldDB" id="A0A8E2E6M2"/>
<comment type="similarity">
    <text evidence="3 5">Belongs to the IPI1/TEX10 family.</text>
</comment>